<evidence type="ECO:0000256" key="1">
    <source>
        <dbReference type="ARBA" id="ARBA00004370"/>
    </source>
</evidence>
<name>A0AAV1SRY4_9ROSI</name>
<evidence type="ECO:0008006" key="6">
    <source>
        <dbReference type="Google" id="ProtNLM"/>
    </source>
</evidence>
<comment type="caution">
    <text evidence="4">The sequence shown here is derived from an EMBL/GenBank/DDBJ whole genome shotgun (WGS) entry which is preliminary data.</text>
</comment>
<sequence length="236" mass="26108">MSYPSPTFSTDVAKPAMDYPPPSQYNVAKEREAQGSTTMTRNVIGGLNGLCVFSVALAVFLVVTFIVITVSFPDHPKFTINSFSVSNFNASFPGFTGNWAADLTIENKNARFKVIFDTIESSVYYPEDKGAFALIKNHLLASEFSDPFSMERKASNTMHVEPSFNMGKTMIESEAVDLMAKERDSGKVGFILRVHFRTRYEPKSWTSEKTLTVRCPINIVFHGATGNGTADPESLD</sequence>
<keyword evidence="2 3" id="KW-0472">Membrane</keyword>
<protein>
    <recommendedName>
        <fullName evidence="6">Late embryogenesis abundant protein LEA-2 subgroup domain-containing protein</fullName>
    </recommendedName>
</protein>
<keyword evidence="3" id="KW-0812">Transmembrane</keyword>
<evidence type="ECO:0000256" key="3">
    <source>
        <dbReference type="SAM" id="Phobius"/>
    </source>
</evidence>
<keyword evidence="5" id="KW-1185">Reference proteome</keyword>
<dbReference type="PANTHER" id="PTHR31415">
    <property type="entry name" value="OS05G0367900 PROTEIN"/>
    <property type="match status" value="1"/>
</dbReference>
<organism evidence="4 5">
    <name type="scientific">Dovyalis caffra</name>
    <dbReference type="NCBI Taxonomy" id="77055"/>
    <lineage>
        <taxon>Eukaryota</taxon>
        <taxon>Viridiplantae</taxon>
        <taxon>Streptophyta</taxon>
        <taxon>Embryophyta</taxon>
        <taxon>Tracheophyta</taxon>
        <taxon>Spermatophyta</taxon>
        <taxon>Magnoliopsida</taxon>
        <taxon>eudicotyledons</taxon>
        <taxon>Gunneridae</taxon>
        <taxon>Pentapetalae</taxon>
        <taxon>rosids</taxon>
        <taxon>fabids</taxon>
        <taxon>Malpighiales</taxon>
        <taxon>Salicaceae</taxon>
        <taxon>Flacourtieae</taxon>
        <taxon>Dovyalis</taxon>
    </lineage>
</organism>
<comment type="subcellular location">
    <subcellularLocation>
        <location evidence="1">Membrane</location>
    </subcellularLocation>
</comment>
<dbReference type="GO" id="GO:0005886">
    <property type="term" value="C:plasma membrane"/>
    <property type="evidence" value="ECO:0007669"/>
    <property type="project" value="TreeGrafter"/>
</dbReference>
<dbReference type="GO" id="GO:0098542">
    <property type="term" value="P:defense response to other organism"/>
    <property type="evidence" value="ECO:0007669"/>
    <property type="project" value="InterPro"/>
</dbReference>
<dbReference type="Proteomes" id="UP001314170">
    <property type="component" value="Unassembled WGS sequence"/>
</dbReference>
<reference evidence="4 5" key="1">
    <citation type="submission" date="2024-01" db="EMBL/GenBank/DDBJ databases">
        <authorList>
            <person name="Waweru B."/>
        </authorList>
    </citation>
    <scope>NUCLEOTIDE SEQUENCE [LARGE SCALE GENOMIC DNA]</scope>
</reference>
<gene>
    <name evidence="4" type="ORF">DCAF_LOCUS26557</name>
</gene>
<dbReference type="GO" id="GO:0009506">
    <property type="term" value="C:plasmodesma"/>
    <property type="evidence" value="ECO:0007669"/>
    <property type="project" value="TreeGrafter"/>
</dbReference>
<feature type="transmembrane region" description="Helical" evidence="3">
    <location>
        <begin position="47"/>
        <end position="72"/>
    </location>
</feature>
<evidence type="ECO:0000313" key="5">
    <source>
        <dbReference type="Proteomes" id="UP001314170"/>
    </source>
</evidence>
<dbReference type="AlphaFoldDB" id="A0AAV1SRY4"/>
<dbReference type="EMBL" id="CAWUPB010001197">
    <property type="protein sequence ID" value="CAK7356286.1"/>
    <property type="molecule type" value="Genomic_DNA"/>
</dbReference>
<proteinExistence type="predicted"/>
<dbReference type="InterPro" id="IPR044839">
    <property type="entry name" value="NDR1-like"/>
</dbReference>
<accession>A0AAV1SRY4</accession>
<evidence type="ECO:0000313" key="4">
    <source>
        <dbReference type="EMBL" id="CAK7356286.1"/>
    </source>
</evidence>
<keyword evidence="3" id="KW-1133">Transmembrane helix</keyword>
<dbReference type="PANTHER" id="PTHR31415:SF4">
    <property type="entry name" value="NDR1_HIN1-LIKE PROTEIN 3"/>
    <property type="match status" value="1"/>
</dbReference>
<evidence type="ECO:0000256" key="2">
    <source>
        <dbReference type="ARBA" id="ARBA00023136"/>
    </source>
</evidence>